<dbReference type="WBParaSite" id="SSLN_0001667201-mRNA-1">
    <property type="protein sequence ID" value="SSLN_0001667201-mRNA-1"/>
    <property type="gene ID" value="SSLN_0001667201"/>
</dbReference>
<evidence type="ECO:0000313" key="5">
    <source>
        <dbReference type="WBParaSite" id="SSLN_0001667201-mRNA-1"/>
    </source>
</evidence>
<evidence type="ECO:0000259" key="2">
    <source>
        <dbReference type="Pfam" id="PF08620"/>
    </source>
</evidence>
<dbReference type="EMBL" id="UYSU01040622">
    <property type="protein sequence ID" value="VDM02450.1"/>
    <property type="molecule type" value="Genomic_DNA"/>
</dbReference>
<dbReference type="InterPro" id="IPR013929">
    <property type="entry name" value="RPAP1_C"/>
</dbReference>
<evidence type="ECO:0000256" key="1">
    <source>
        <dbReference type="SAM" id="MobiDB-lite"/>
    </source>
</evidence>
<dbReference type="Pfam" id="PF08620">
    <property type="entry name" value="RPAP1_C"/>
    <property type="match status" value="1"/>
</dbReference>
<reference evidence="3 4" key="2">
    <citation type="submission" date="2018-11" db="EMBL/GenBank/DDBJ databases">
        <authorList>
            <consortium name="Pathogen Informatics"/>
        </authorList>
    </citation>
    <scope>NUCLEOTIDE SEQUENCE [LARGE SCALE GENOMIC DNA]</scope>
    <source>
        <strain evidence="3 4">NST_G2</strain>
    </source>
</reference>
<dbReference type="STRING" id="70667.A0A183THW6"/>
<dbReference type="OrthoDB" id="348201at2759"/>
<organism evidence="5">
    <name type="scientific">Schistocephalus solidus</name>
    <name type="common">Tapeworm</name>
    <dbReference type="NCBI Taxonomy" id="70667"/>
    <lineage>
        <taxon>Eukaryota</taxon>
        <taxon>Metazoa</taxon>
        <taxon>Spiralia</taxon>
        <taxon>Lophotrochozoa</taxon>
        <taxon>Platyhelminthes</taxon>
        <taxon>Cestoda</taxon>
        <taxon>Eucestoda</taxon>
        <taxon>Diphyllobothriidea</taxon>
        <taxon>Diphyllobothriidae</taxon>
        <taxon>Schistocephalus</taxon>
    </lineage>
</organism>
<dbReference type="Proteomes" id="UP000275846">
    <property type="component" value="Unassembled WGS sequence"/>
</dbReference>
<dbReference type="GO" id="GO:0006366">
    <property type="term" value="P:transcription by RNA polymerase II"/>
    <property type="evidence" value="ECO:0007669"/>
    <property type="project" value="InterPro"/>
</dbReference>
<gene>
    <name evidence="3" type="ORF">SSLN_LOCUS16064</name>
</gene>
<dbReference type="AlphaFoldDB" id="A0A183THW6"/>
<accession>A0A183THW6</accession>
<proteinExistence type="predicted"/>
<feature type="compositionally biased region" description="Polar residues" evidence="1">
    <location>
        <begin position="240"/>
        <end position="254"/>
    </location>
</feature>
<feature type="region of interest" description="Disordered" evidence="1">
    <location>
        <begin position="240"/>
        <end position="264"/>
    </location>
</feature>
<sequence length="631" mass="68852">MSHLKYANFIDLLQLSHEDLQDFINTGLTKEHEGYSEPPDDSPTVRVDESGLPYVPCLGEQICDPGLVSAAARVDYSAPRKSLFARQLLATMGMKDIEEPKFTSSQISQSTQEARSFKDPSLQRLAEAGPRTICGTGLGSLAQDVFRIHETNIDMLAKLSSEEILKAREEILASAVNPSKLRPASISKPSKRITESKESVVDFELPIRPDPTIPHMSDLEPEKLEWMRDLPPIAKTIPSVSTAAESPENVTEASSPPPSQARFDLAGRLVPPDADIDPRLGLHHHGEEPERAGYTIGEIFHLASSTLPTQRRIALSCLASSLAASRRAHHCGYLLPRETPSLIGRLLASTEDGGKGGVFFLLRWSLDQAVSELARASGPSGSAAGVSLSLVTECLRGLANLLSDDLGELMLDECFEWPLERISSLSAASNYGVPPPPNLRPSVYRVPKSGYVVHRAFAAPNRQLGEDESKSDHAALMQEDPVLCLFEKTKLAHRIAWLLAHGPGRVQAQLSADAAGCWLPSILLRGIRHSCALALQIFYTPRLIETLFKNFLPTQWPQASTNNAGSVESTPARLEVGHDVPLPAMLKVMRVLAERSPSIRLSLASFPSFKFILLSVNCGDVQFSSVLLREI</sequence>
<evidence type="ECO:0000313" key="4">
    <source>
        <dbReference type="Proteomes" id="UP000275846"/>
    </source>
</evidence>
<reference evidence="5" key="1">
    <citation type="submission" date="2016-06" db="UniProtKB">
        <authorList>
            <consortium name="WormBaseParasite"/>
        </authorList>
    </citation>
    <scope>IDENTIFICATION</scope>
</reference>
<keyword evidence="4" id="KW-1185">Reference proteome</keyword>
<protein>
    <submittedName>
        <fullName evidence="5">RPAP1_C domain-containing protein</fullName>
    </submittedName>
</protein>
<name>A0A183THW6_SCHSO</name>
<dbReference type="PANTHER" id="PTHR21483:SF18">
    <property type="entry name" value="RNA POLYMERASE II-ASSOCIATED PROTEIN 1"/>
    <property type="match status" value="1"/>
</dbReference>
<dbReference type="PANTHER" id="PTHR21483">
    <property type="entry name" value="RNA POLYMERASE II-ASSOCIATED PROTEIN 1"/>
    <property type="match status" value="1"/>
</dbReference>
<feature type="domain" description="RPAP1 C-terminal" evidence="2">
    <location>
        <begin position="260"/>
        <end position="320"/>
    </location>
</feature>
<evidence type="ECO:0000313" key="3">
    <source>
        <dbReference type="EMBL" id="VDM02450.1"/>
    </source>
</evidence>
<dbReference type="InterPro" id="IPR039913">
    <property type="entry name" value="RPAP1/Rba50"/>
</dbReference>